<evidence type="ECO:0000313" key="4">
    <source>
        <dbReference type="Proteomes" id="UP000677228"/>
    </source>
</evidence>
<sequence>SLEGTGGCKGLRLNDSPQLRGVSITNAPNLPLDFNLENSDSKATISTRSATPVNILLQLPQFLTQIITTNDTTQPFNVNDDTND</sequence>
<organism evidence="2 4">
    <name type="scientific">Didymodactylos carnosus</name>
    <dbReference type="NCBI Taxonomy" id="1234261"/>
    <lineage>
        <taxon>Eukaryota</taxon>
        <taxon>Metazoa</taxon>
        <taxon>Spiralia</taxon>
        <taxon>Gnathifera</taxon>
        <taxon>Rotifera</taxon>
        <taxon>Eurotatoria</taxon>
        <taxon>Bdelloidea</taxon>
        <taxon>Philodinida</taxon>
        <taxon>Philodinidae</taxon>
        <taxon>Didymodactylos</taxon>
    </lineage>
</organism>
<evidence type="ECO:0000313" key="2">
    <source>
        <dbReference type="EMBL" id="CAF1659484.1"/>
    </source>
</evidence>
<dbReference type="EMBL" id="CAJNOK010069464">
    <property type="protein sequence ID" value="CAF1659484.1"/>
    <property type="molecule type" value="Genomic_DNA"/>
</dbReference>
<protein>
    <submittedName>
        <fullName evidence="2">Uncharacterized protein</fullName>
    </submittedName>
</protein>
<evidence type="ECO:0000256" key="1">
    <source>
        <dbReference type="SAM" id="MobiDB-lite"/>
    </source>
</evidence>
<feature type="non-terminal residue" evidence="2">
    <location>
        <position position="1"/>
    </location>
</feature>
<proteinExistence type="predicted"/>
<dbReference type="AlphaFoldDB" id="A0A8S2GA78"/>
<dbReference type="Proteomes" id="UP000677228">
    <property type="component" value="Unassembled WGS sequence"/>
</dbReference>
<dbReference type="EMBL" id="CAJOBA010099667">
    <property type="protein sequence ID" value="CAF4515720.1"/>
    <property type="molecule type" value="Genomic_DNA"/>
</dbReference>
<evidence type="ECO:0000313" key="3">
    <source>
        <dbReference type="EMBL" id="CAF4515720.1"/>
    </source>
</evidence>
<reference evidence="2" key="1">
    <citation type="submission" date="2021-02" db="EMBL/GenBank/DDBJ databases">
        <authorList>
            <person name="Nowell W R."/>
        </authorList>
    </citation>
    <scope>NUCLEOTIDE SEQUENCE</scope>
</reference>
<comment type="caution">
    <text evidence="2">The sequence shown here is derived from an EMBL/GenBank/DDBJ whole genome shotgun (WGS) entry which is preliminary data.</text>
</comment>
<name>A0A8S2GA78_9BILA</name>
<feature type="region of interest" description="Disordered" evidence="1">
    <location>
        <begin position="1"/>
        <end position="24"/>
    </location>
</feature>
<accession>A0A8S2GA78</accession>
<gene>
    <name evidence="2" type="ORF">OVA965_LOCUS45219</name>
    <name evidence="3" type="ORF">TMI583_LOCUS48515</name>
</gene>
<dbReference type="Proteomes" id="UP000682733">
    <property type="component" value="Unassembled WGS sequence"/>
</dbReference>